<name>A0A0K2GFV4_NITMO</name>
<evidence type="ECO:0000313" key="1">
    <source>
        <dbReference type="EMBL" id="ALA59734.1"/>
    </source>
</evidence>
<dbReference type="AlphaFoldDB" id="A0A0K2GFV4"/>
<dbReference type="PATRIC" id="fig|42253.5.peg.3295"/>
<evidence type="ECO:0000313" key="2">
    <source>
        <dbReference type="Proteomes" id="UP000069205"/>
    </source>
</evidence>
<organism evidence="1 2">
    <name type="scientific">Nitrospira moscoviensis</name>
    <dbReference type="NCBI Taxonomy" id="42253"/>
    <lineage>
        <taxon>Bacteria</taxon>
        <taxon>Pseudomonadati</taxon>
        <taxon>Nitrospirota</taxon>
        <taxon>Nitrospiria</taxon>
        <taxon>Nitrospirales</taxon>
        <taxon>Nitrospiraceae</taxon>
        <taxon>Nitrospira</taxon>
    </lineage>
</organism>
<dbReference type="STRING" id="42253.NITMOv2_3341"/>
<proteinExistence type="predicted"/>
<evidence type="ECO:0008006" key="3">
    <source>
        <dbReference type="Google" id="ProtNLM"/>
    </source>
</evidence>
<protein>
    <recommendedName>
        <fullName evidence="3">Apea-like HEPN domain-containing protein</fullName>
    </recommendedName>
</protein>
<dbReference type="EMBL" id="CP011801">
    <property type="protein sequence ID" value="ALA59734.1"/>
    <property type="molecule type" value="Genomic_DNA"/>
</dbReference>
<gene>
    <name evidence="1" type="ORF">NITMOv2_3341</name>
</gene>
<dbReference type="KEGG" id="nmv:NITMOv2_3341"/>
<dbReference type="Proteomes" id="UP000069205">
    <property type="component" value="Chromosome"/>
</dbReference>
<keyword evidence="2" id="KW-1185">Reference proteome</keyword>
<reference evidence="1 2" key="1">
    <citation type="journal article" date="2015" name="Proc. Natl. Acad. Sci. U.S.A.">
        <title>Expanded metabolic versatility of ubiquitous nitrite-oxidizing bacteria from the genus Nitrospira.</title>
        <authorList>
            <person name="Koch H."/>
            <person name="Lucker S."/>
            <person name="Albertsen M."/>
            <person name="Kitzinger K."/>
            <person name="Herbold C."/>
            <person name="Spieck E."/>
            <person name="Nielsen P.H."/>
            <person name="Wagner M."/>
            <person name="Daims H."/>
        </authorList>
    </citation>
    <scope>NUCLEOTIDE SEQUENCE [LARGE SCALE GENOMIC DNA]</scope>
    <source>
        <strain evidence="1 2">NSP M-1</strain>
    </source>
</reference>
<accession>A0A0K2GFV4</accession>
<sequence length="224" mass="26333">MHRALDKVRSQALCDRLHRARSWINAANALPVEQKHAQFTFFYIAFNALYGHRRYEGSREENAKDREEFLKRIRTLRDYERRAGQDCLRGVLGKCQDQCGKLILNYFLRDTYWRKERTSKELQRDFSLQRRLADQEYAKGCYDLQLDLILKRLNVLRNQVFHGCVTYGPGSKGLSSLMDGLTVIRELVPAFYALMDKYGQHLNWPAIPYPRVGSDAHPTVDEWE</sequence>